<dbReference type="RefSeq" id="WP_145099076.1">
    <property type="nucleotide sequence ID" value="NZ_CP036274.1"/>
</dbReference>
<dbReference type="SUPFAM" id="SSF49464">
    <property type="entry name" value="Carboxypeptidase regulatory domain-like"/>
    <property type="match status" value="1"/>
</dbReference>
<dbReference type="PROSITE" id="PS51257">
    <property type="entry name" value="PROKAR_LIPOPROTEIN"/>
    <property type="match status" value="1"/>
</dbReference>
<dbReference type="AlphaFoldDB" id="A0A517YN21"/>
<evidence type="ECO:0008006" key="4">
    <source>
        <dbReference type="Google" id="ProtNLM"/>
    </source>
</evidence>
<dbReference type="InterPro" id="IPR008969">
    <property type="entry name" value="CarboxyPept-like_regulatory"/>
</dbReference>
<protein>
    <recommendedName>
        <fullName evidence="4">Lipoprotein</fullName>
    </recommendedName>
</protein>
<feature type="signal peptide" evidence="1">
    <location>
        <begin position="1"/>
        <end position="26"/>
    </location>
</feature>
<dbReference type="KEGG" id="aagg:ETAA8_67900"/>
<dbReference type="EMBL" id="CP036274">
    <property type="protein sequence ID" value="QDU31630.1"/>
    <property type="molecule type" value="Genomic_DNA"/>
</dbReference>
<keyword evidence="3" id="KW-1185">Reference proteome</keyword>
<evidence type="ECO:0000313" key="2">
    <source>
        <dbReference type="EMBL" id="QDU31630.1"/>
    </source>
</evidence>
<accession>A0A517YN21</accession>
<evidence type="ECO:0000313" key="3">
    <source>
        <dbReference type="Proteomes" id="UP000315017"/>
    </source>
</evidence>
<reference evidence="2 3" key="1">
    <citation type="submission" date="2019-02" db="EMBL/GenBank/DDBJ databases">
        <title>Deep-cultivation of Planctomycetes and their phenomic and genomic characterization uncovers novel biology.</title>
        <authorList>
            <person name="Wiegand S."/>
            <person name="Jogler M."/>
            <person name="Boedeker C."/>
            <person name="Pinto D."/>
            <person name="Vollmers J."/>
            <person name="Rivas-Marin E."/>
            <person name="Kohn T."/>
            <person name="Peeters S.H."/>
            <person name="Heuer A."/>
            <person name="Rast P."/>
            <person name="Oberbeckmann S."/>
            <person name="Bunk B."/>
            <person name="Jeske O."/>
            <person name="Meyerdierks A."/>
            <person name="Storesund J.E."/>
            <person name="Kallscheuer N."/>
            <person name="Luecker S."/>
            <person name="Lage O.M."/>
            <person name="Pohl T."/>
            <person name="Merkel B.J."/>
            <person name="Hornburger P."/>
            <person name="Mueller R.-W."/>
            <person name="Bruemmer F."/>
            <person name="Labrenz M."/>
            <person name="Spormann A.M."/>
            <person name="Op den Camp H."/>
            <person name="Overmann J."/>
            <person name="Amann R."/>
            <person name="Jetten M.S.M."/>
            <person name="Mascher T."/>
            <person name="Medema M.H."/>
            <person name="Devos D.P."/>
            <person name="Kaster A.-K."/>
            <person name="Ovreas L."/>
            <person name="Rohde M."/>
            <person name="Galperin M.Y."/>
            <person name="Jogler C."/>
        </authorList>
    </citation>
    <scope>NUCLEOTIDE SEQUENCE [LARGE SCALE GENOMIC DNA]</scope>
    <source>
        <strain evidence="2 3">ETA_A8</strain>
    </source>
</reference>
<gene>
    <name evidence="2" type="ORF">ETAA8_67900</name>
</gene>
<dbReference type="OrthoDB" id="9772097at2"/>
<keyword evidence="1" id="KW-0732">Signal</keyword>
<evidence type="ECO:0000256" key="1">
    <source>
        <dbReference type="SAM" id="SignalP"/>
    </source>
</evidence>
<feature type="chain" id="PRO_5021926065" description="Lipoprotein" evidence="1">
    <location>
        <begin position="27"/>
        <end position="309"/>
    </location>
</feature>
<dbReference type="Proteomes" id="UP000315017">
    <property type="component" value="Chromosome"/>
</dbReference>
<organism evidence="2 3">
    <name type="scientific">Anatilimnocola aggregata</name>
    <dbReference type="NCBI Taxonomy" id="2528021"/>
    <lineage>
        <taxon>Bacteria</taxon>
        <taxon>Pseudomonadati</taxon>
        <taxon>Planctomycetota</taxon>
        <taxon>Planctomycetia</taxon>
        <taxon>Pirellulales</taxon>
        <taxon>Pirellulaceae</taxon>
        <taxon>Anatilimnocola</taxon>
    </lineage>
</organism>
<name>A0A517YN21_9BACT</name>
<sequence length="309" mass="33229" precursor="true">MQRLVQLSTFSLLASGLLLVAGCARSVEPNAYTRAANVESLRKAFGAGGTAEVGPAAAVAEPTGWATIKGKFVLQGQDPGRTPLKVDKDQAVCAPGGKQVYDEALVVDPNTKGIRDVVIYLSKKIPSDEKWEHADYLATKTAEVEPPFDQKNCVFLSHVFVMRSTQKVLIKNSDPIGHNTSISPSAGSKAASINVIIGANDSTMYEPKGESSIPNPVACTIHPWMSARLLTRSNPYFAVTAPDGTFEIKNVPAGVELEFAVWQEAAGFLSKASVNGTEEKWTKGRFKRTLANDATEEMNVTLDVSQFVK</sequence>
<proteinExistence type="predicted"/>